<proteinExistence type="predicted"/>
<protein>
    <recommendedName>
        <fullName evidence="3">VOC domain-containing protein</fullName>
    </recommendedName>
</protein>
<keyword evidence="2" id="KW-1185">Reference proteome</keyword>
<evidence type="ECO:0000313" key="2">
    <source>
        <dbReference type="Proteomes" id="UP001418796"/>
    </source>
</evidence>
<evidence type="ECO:0000313" key="1">
    <source>
        <dbReference type="EMBL" id="MEN0645437.1"/>
    </source>
</evidence>
<sequence length="71" mass="8234">MNRYFNFAVQDIHVAYEHFKNLNVKLSNIKDFGAMQCFDFFDLEGNPFSVVNEVVGSPFHSDSVERAQRES</sequence>
<comment type="caution">
    <text evidence="1">The sequence shown here is derived from an EMBL/GenBank/DDBJ whole genome shotgun (WGS) entry which is preliminary data.</text>
</comment>
<name>A0ABU9VPB7_9BACI</name>
<dbReference type="Proteomes" id="UP001418796">
    <property type="component" value="Unassembled WGS sequence"/>
</dbReference>
<dbReference type="EMBL" id="JBCITK010000001">
    <property type="protein sequence ID" value="MEN0645437.1"/>
    <property type="molecule type" value="Genomic_DNA"/>
</dbReference>
<organism evidence="1 2">
    <name type="scientific">Alkalicoccobacillus gibsonii</name>
    <dbReference type="NCBI Taxonomy" id="79881"/>
    <lineage>
        <taxon>Bacteria</taxon>
        <taxon>Bacillati</taxon>
        <taxon>Bacillota</taxon>
        <taxon>Bacilli</taxon>
        <taxon>Bacillales</taxon>
        <taxon>Bacillaceae</taxon>
        <taxon>Alkalicoccobacillus</taxon>
    </lineage>
</organism>
<dbReference type="InterPro" id="IPR029068">
    <property type="entry name" value="Glyas_Bleomycin-R_OHBP_Dase"/>
</dbReference>
<evidence type="ECO:0008006" key="3">
    <source>
        <dbReference type="Google" id="ProtNLM"/>
    </source>
</evidence>
<dbReference type="RefSeq" id="WP_343132010.1">
    <property type="nucleotide sequence ID" value="NZ_JBCITK010000001.1"/>
</dbReference>
<gene>
    <name evidence="1" type="ORF">MKY91_19915</name>
</gene>
<dbReference type="SUPFAM" id="SSF54593">
    <property type="entry name" value="Glyoxalase/Bleomycin resistance protein/Dihydroxybiphenyl dioxygenase"/>
    <property type="match status" value="1"/>
</dbReference>
<accession>A0ABU9VPB7</accession>
<reference evidence="1 2" key="1">
    <citation type="submission" date="2024-03" db="EMBL/GenBank/DDBJ databases">
        <title>Bacilli Hybrid Assemblies.</title>
        <authorList>
            <person name="Kovac J."/>
        </authorList>
    </citation>
    <scope>NUCLEOTIDE SEQUENCE [LARGE SCALE GENOMIC DNA]</scope>
    <source>
        <strain evidence="1 2">FSL R7-0666</strain>
    </source>
</reference>